<organism evidence="1 2">
    <name type="scientific">Trichococcus shcherbakoviae subsp. psychrophilus</name>
    <dbReference type="NCBI Taxonomy" id="2585775"/>
    <lineage>
        <taxon>Bacteria</taxon>
        <taxon>Bacillati</taxon>
        <taxon>Bacillota</taxon>
        <taxon>Bacilli</taxon>
        <taxon>Lactobacillales</taxon>
        <taxon>Carnobacteriaceae</taxon>
        <taxon>Trichococcus</taxon>
    </lineage>
</organism>
<keyword evidence="1" id="KW-0282">Flagellum</keyword>
<comment type="caution">
    <text evidence="1">The sequence shown here is derived from an EMBL/GenBank/DDBJ whole genome shotgun (WGS) entry which is preliminary data.</text>
</comment>
<keyword evidence="1" id="KW-0969">Cilium</keyword>
<dbReference type="RefSeq" id="WP_140186674.1">
    <property type="nucleotide sequence ID" value="NZ_VENO01000003.1"/>
</dbReference>
<dbReference type="GO" id="GO:0044780">
    <property type="term" value="P:bacterial-type flagellum assembly"/>
    <property type="evidence" value="ECO:0007669"/>
    <property type="project" value="InterPro"/>
</dbReference>
<protein>
    <submittedName>
        <fullName evidence="1">Flagellar protein FlgN</fullName>
    </submittedName>
</protein>
<sequence length="123" mass="13857">MMDTRQNGLSLLLVLKETLQREKQALMANDSAAFENIVTEKQAFLKLLEEASFEECDRLTVEKEASEIKELQECNVLLTRQAISYHDSVLDALSEGMEKKSRTYSKKGQLSPAKNAGLFNQSV</sequence>
<keyword evidence="2" id="KW-1185">Reference proteome</keyword>
<dbReference type="Proteomes" id="UP000313395">
    <property type="component" value="Unassembled WGS sequence"/>
</dbReference>
<gene>
    <name evidence="1" type="ORF">FHK04_10260</name>
</gene>
<proteinExistence type="predicted"/>
<accession>A0A5C5E6G4</accession>
<name>A0A5C5E6G4_9LACT</name>
<dbReference type="AlphaFoldDB" id="A0A5C5E6G4"/>
<evidence type="ECO:0000313" key="1">
    <source>
        <dbReference type="EMBL" id="TNV68583.1"/>
    </source>
</evidence>
<keyword evidence="1" id="KW-0966">Cell projection</keyword>
<dbReference type="SUPFAM" id="SSF140566">
    <property type="entry name" value="FlgN-like"/>
    <property type="match status" value="1"/>
</dbReference>
<dbReference type="EMBL" id="VENO01000003">
    <property type="protein sequence ID" value="TNV68583.1"/>
    <property type="molecule type" value="Genomic_DNA"/>
</dbReference>
<evidence type="ECO:0000313" key="2">
    <source>
        <dbReference type="Proteomes" id="UP000313395"/>
    </source>
</evidence>
<dbReference type="InterPro" id="IPR036679">
    <property type="entry name" value="FlgN-like_sf"/>
</dbReference>
<reference evidence="1 2" key="1">
    <citation type="submission" date="2019-06" db="EMBL/GenBank/DDBJ databases">
        <title>Description Trichococcus psychrophilus sp. nov., isolated from a cold spring, by genomic and phenotypic analyses.</title>
        <authorList>
            <person name="Zakharyuk A."/>
        </authorList>
    </citation>
    <scope>NUCLEOTIDE SEQUENCE [LARGE SCALE GENOMIC DNA]</scope>
    <source>
        <strain evidence="1 2">SKBG</strain>
    </source>
</reference>